<organism evidence="1 2">
    <name type="scientific">Flemingia macrophylla</name>
    <dbReference type="NCBI Taxonomy" id="520843"/>
    <lineage>
        <taxon>Eukaryota</taxon>
        <taxon>Viridiplantae</taxon>
        <taxon>Streptophyta</taxon>
        <taxon>Embryophyta</taxon>
        <taxon>Tracheophyta</taxon>
        <taxon>Spermatophyta</taxon>
        <taxon>Magnoliopsida</taxon>
        <taxon>eudicotyledons</taxon>
        <taxon>Gunneridae</taxon>
        <taxon>Pentapetalae</taxon>
        <taxon>rosids</taxon>
        <taxon>fabids</taxon>
        <taxon>Fabales</taxon>
        <taxon>Fabaceae</taxon>
        <taxon>Papilionoideae</taxon>
        <taxon>50 kb inversion clade</taxon>
        <taxon>NPAAA clade</taxon>
        <taxon>indigoferoid/millettioid clade</taxon>
        <taxon>Phaseoleae</taxon>
        <taxon>Flemingia</taxon>
    </lineage>
</organism>
<dbReference type="AlphaFoldDB" id="A0ABD1MRR6"/>
<dbReference type="Proteomes" id="UP001603857">
    <property type="component" value="Unassembled WGS sequence"/>
</dbReference>
<keyword evidence="2" id="KW-1185">Reference proteome</keyword>
<gene>
    <name evidence="1" type="ORF">Fmac_012955</name>
</gene>
<accession>A0ABD1MRR6</accession>
<sequence length="53" mass="6067">MTTRYILNASTFDTSVDCYIILAPITWLLIKAPIARLCKTLERGGEREGEFKF</sequence>
<proteinExistence type="predicted"/>
<protein>
    <submittedName>
        <fullName evidence="1">Uncharacterized protein</fullName>
    </submittedName>
</protein>
<dbReference type="EMBL" id="JBGMDY010000004">
    <property type="protein sequence ID" value="KAL2338509.1"/>
    <property type="molecule type" value="Genomic_DNA"/>
</dbReference>
<name>A0ABD1MRR6_9FABA</name>
<reference evidence="1 2" key="1">
    <citation type="submission" date="2024-08" db="EMBL/GenBank/DDBJ databases">
        <title>Insights into the chromosomal genome structure of Flemingia macrophylla.</title>
        <authorList>
            <person name="Ding Y."/>
            <person name="Zhao Y."/>
            <person name="Bi W."/>
            <person name="Wu M."/>
            <person name="Zhao G."/>
            <person name="Gong Y."/>
            <person name="Li W."/>
            <person name="Zhang P."/>
        </authorList>
    </citation>
    <scope>NUCLEOTIDE SEQUENCE [LARGE SCALE GENOMIC DNA]</scope>
    <source>
        <strain evidence="1">DYQJB</strain>
        <tissue evidence="1">Leaf</tissue>
    </source>
</reference>
<evidence type="ECO:0000313" key="2">
    <source>
        <dbReference type="Proteomes" id="UP001603857"/>
    </source>
</evidence>
<comment type="caution">
    <text evidence="1">The sequence shown here is derived from an EMBL/GenBank/DDBJ whole genome shotgun (WGS) entry which is preliminary data.</text>
</comment>
<evidence type="ECO:0000313" key="1">
    <source>
        <dbReference type="EMBL" id="KAL2338509.1"/>
    </source>
</evidence>